<proteinExistence type="predicted"/>
<dbReference type="KEGG" id="vg:13994138"/>
<name>K4F741_9CAUD</name>
<dbReference type="EMBL" id="JN882285">
    <property type="protein sequence ID" value="AFC21848.1"/>
    <property type="molecule type" value="Genomic_DNA"/>
</dbReference>
<dbReference type="OrthoDB" id="35204at10239"/>
<organism evidence="1 2">
    <name type="scientific">Cronobacter phage vB_CsaM_GAP32</name>
    <dbReference type="NCBI Taxonomy" id="1141136"/>
    <lineage>
        <taxon>Viruses</taxon>
        <taxon>Duplodnaviria</taxon>
        <taxon>Heunggongvirae</taxon>
        <taxon>Uroviricota</taxon>
        <taxon>Caudoviricetes</taxon>
        <taxon>Mimasvirus</taxon>
        <taxon>Mimasvirus GAP32</taxon>
    </lineage>
</organism>
<evidence type="ECO:0000313" key="2">
    <source>
        <dbReference type="Proteomes" id="UP000000457"/>
    </source>
</evidence>
<sequence length="109" mass="12654">MKLNGTVTETKGIEVDVTLEEIFKAARAFGTEQLLQIIKEKVINKMRENDASISSAYLTWDEKKWEVFSFTDYHKNEDVYSQVRLVNDEEQAIFDSLKTLEKTLKQFGV</sequence>
<gene>
    <name evidence="1" type="ORF">GAP32_396</name>
</gene>
<keyword evidence="2" id="KW-1185">Reference proteome</keyword>
<dbReference type="GeneID" id="13994138"/>
<dbReference type="Proteomes" id="UP000000457">
    <property type="component" value="Segment"/>
</dbReference>
<accession>K4F741</accession>
<dbReference type="RefSeq" id="YP_006987503.1">
    <property type="nucleotide sequence ID" value="NC_019401.1"/>
</dbReference>
<evidence type="ECO:0000313" key="1">
    <source>
        <dbReference type="EMBL" id="AFC21848.1"/>
    </source>
</evidence>
<reference evidence="1 2" key="1">
    <citation type="journal article" date="2014" name="Virology">
        <title>Supersize me: Cronobacter sakazakii phage GAP32.</title>
        <authorList>
            <person name="Abbasifar R."/>
            <person name="Griffiths M.W."/>
            <person name="Sabour P.M."/>
            <person name="Ackermann H.-W."/>
            <person name="Vandersteegen K."/>
            <person name="Lavigne R."/>
            <person name="Noben J.-P."/>
            <person name="Villa A.A."/>
            <person name="Abbasifar A."/>
            <person name="Nash J.H.E."/>
            <person name="Kropinski A.M."/>
        </authorList>
    </citation>
    <scope>NUCLEOTIDE SEQUENCE [LARGE SCALE GENOMIC DNA]</scope>
    <source>
        <strain evidence="1">GAP-32</strain>
    </source>
</reference>
<protein>
    <submittedName>
        <fullName evidence="1">Uncharacterized protein</fullName>
    </submittedName>
</protein>